<evidence type="ECO:0000256" key="4">
    <source>
        <dbReference type="ARBA" id="ARBA00030094"/>
    </source>
</evidence>
<dbReference type="FunFam" id="1.10.10.10:FF:000141">
    <property type="entry name" value="vacuolar protein-sorting-associated protein 25"/>
    <property type="match status" value="1"/>
</dbReference>
<keyword evidence="3" id="KW-0653">Protein transport</keyword>
<dbReference type="Pfam" id="PF05871">
    <property type="entry name" value="ESCRT-II"/>
    <property type="match status" value="1"/>
</dbReference>
<evidence type="ECO:0000256" key="2">
    <source>
        <dbReference type="ARBA" id="ARBA00022448"/>
    </source>
</evidence>
<comment type="similarity">
    <text evidence="1">Belongs to the VPS25 family.</text>
</comment>
<organism evidence="6 7">
    <name type="scientific">Microdochium bolleyi</name>
    <dbReference type="NCBI Taxonomy" id="196109"/>
    <lineage>
        <taxon>Eukaryota</taxon>
        <taxon>Fungi</taxon>
        <taxon>Dikarya</taxon>
        <taxon>Ascomycota</taxon>
        <taxon>Pezizomycotina</taxon>
        <taxon>Sordariomycetes</taxon>
        <taxon>Xylariomycetidae</taxon>
        <taxon>Xylariales</taxon>
        <taxon>Microdochiaceae</taxon>
        <taxon>Microdochium</taxon>
    </lineage>
</organism>
<dbReference type="InterPro" id="IPR036390">
    <property type="entry name" value="WH_DNA-bd_sf"/>
</dbReference>
<name>A0A136JI27_9PEZI</name>
<evidence type="ECO:0000256" key="3">
    <source>
        <dbReference type="ARBA" id="ARBA00022927"/>
    </source>
</evidence>
<dbReference type="InterPro" id="IPR036388">
    <property type="entry name" value="WH-like_DNA-bd_sf"/>
</dbReference>
<reference evidence="7" key="1">
    <citation type="submission" date="2016-02" db="EMBL/GenBank/DDBJ databases">
        <title>Draft genome sequence of Microdochium bolleyi, a fungal endophyte of beachgrass.</title>
        <authorList>
            <consortium name="DOE Joint Genome Institute"/>
            <person name="David A.S."/>
            <person name="May G."/>
            <person name="Haridas S."/>
            <person name="Lim J."/>
            <person name="Wang M."/>
            <person name="Labutti K."/>
            <person name="Lipzen A."/>
            <person name="Barry K."/>
            <person name="Grigoriev I.V."/>
        </authorList>
    </citation>
    <scope>NUCLEOTIDE SEQUENCE [LARGE SCALE GENOMIC DNA]</scope>
    <source>
        <strain evidence="7">J235TASD1</strain>
    </source>
</reference>
<evidence type="ECO:0000313" key="6">
    <source>
        <dbReference type="EMBL" id="KXJ96798.1"/>
    </source>
</evidence>
<accession>A0A136JI27</accession>
<dbReference type="PANTHER" id="PTHR13149">
    <property type="entry name" value="VACUOLAR PROTEIN SORTING-ASSOCIATED PROTEIN VPS25"/>
    <property type="match status" value="1"/>
</dbReference>
<dbReference type="GO" id="GO:0043328">
    <property type="term" value="P:protein transport to vacuole involved in ubiquitin-dependent protein catabolic process via the multivesicular body sorting pathway"/>
    <property type="evidence" value="ECO:0007669"/>
    <property type="project" value="TreeGrafter"/>
</dbReference>
<dbReference type="PANTHER" id="PTHR13149:SF0">
    <property type="entry name" value="VACUOLAR PROTEIN-SORTING-ASSOCIATED PROTEIN 25"/>
    <property type="match status" value="1"/>
</dbReference>
<evidence type="ECO:0000256" key="1">
    <source>
        <dbReference type="ARBA" id="ARBA00009674"/>
    </source>
</evidence>
<dbReference type="InParanoid" id="A0A136JI27"/>
<dbReference type="EMBL" id="KQ964245">
    <property type="protein sequence ID" value="KXJ96798.1"/>
    <property type="molecule type" value="Genomic_DNA"/>
</dbReference>
<dbReference type="SUPFAM" id="SSF46785">
    <property type="entry name" value="Winged helix' DNA-binding domain"/>
    <property type="match status" value="2"/>
</dbReference>
<protein>
    <recommendedName>
        <fullName evidence="4">ESCRT-II complex subunit VPS25</fullName>
    </recommendedName>
</protein>
<dbReference type="GO" id="GO:0042803">
    <property type="term" value="F:protein homodimerization activity"/>
    <property type="evidence" value="ECO:0007669"/>
    <property type="project" value="TreeGrafter"/>
</dbReference>
<dbReference type="GO" id="GO:0005198">
    <property type="term" value="F:structural molecule activity"/>
    <property type="evidence" value="ECO:0007669"/>
    <property type="project" value="TreeGrafter"/>
</dbReference>
<evidence type="ECO:0000313" key="7">
    <source>
        <dbReference type="Proteomes" id="UP000070501"/>
    </source>
</evidence>
<dbReference type="GO" id="GO:0000814">
    <property type="term" value="C:ESCRT II complex"/>
    <property type="evidence" value="ECO:0007669"/>
    <property type="project" value="InterPro"/>
</dbReference>
<dbReference type="AlphaFoldDB" id="A0A136JI27"/>
<dbReference type="GO" id="GO:0016236">
    <property type="term" value="P:macroautophagy"/>
    <property type="evidence" value="ECO:0007669"/>
    <property type="project" value="UniProtKB-ARBA"/>
</dbReference>
<feature type="region of interest" description="Disordered" evidence="5">
    <location>
        <begin position="72"/>
        <end position="108"/>
    </location>
</feature>
<dbReference type="OrthoDB" id="245150at2759"/>
<feature type="compositionally biased region" description="Low complexity" evidence="5">
    <location>
        <begin position="144"/>
        <end position="158"/>
    </location>
</feature>
<dbReference type="STRING" id="196109.A0A136JI27"/>
<proteinExistence type="inferred from homology"/>
<dbReference type="Proteomes" id="UP000070501">
    <property type="component" value="Unassembled WGS sequence"/>
</dbReference>
<dbReference type="FunCoup" id="A0A136JI27">
    <property type="interactions" value="800"/>
</dbReference>
<feature type="region of interest" description="Disordered" evidence="5">
    <location>
        <begin position="134"/>
        <end position="158"/>
    </location>
</feature>
<dbReference type="Gene3D" id="1.10.10.10">
    <property type="entry name" value="Winged helix-like DNA-binding domain superfamily/Winged helix DNA-binding domain"/>
    <property type="match status" value="1"/>
</dbReference>
<dbReference type="InterPro" id="IPR014041">
    <property type="entry name" value="ESCRT-II_cplx_Vps25-sub_N"/>
</dbReference>
<keyword evidence="2" id="KW-0813">Transport</keyword>
<evidence type="ECO:0000256" key="5">
    <source>
        <dbReference type="SAM" id="MobiDB-lite"/>
    </source>
</evidence>
<keyword evidence="7" id="KW-1185">Reference proteome</keyword>
<dbReference type="Gene3D" id="1.10.10.570">
    <property type="entry name" value="Winged helix' DNA-binding domain. Chain C. Domain 1"/>
    <property type="match status" value="1"/>
</dbReference>
<gene>
    <name evidence="6" type="ORF">Micbo1qcDRAFT_155444</name>
</gene>
<dbReference type="InterPro" id="IPR008570">
    <property type="entry name" value="ESCRT-II_cplx_Vps25-sub"/>
</dbReference>
<sequence length="244" mass="26828">MASSATPIPAASSATTKPFDFPREYNFPPFFTRQANLATLHSQRDTWSQFILAYCRHHRIFRLSLSSAISTSSSSDTAGGNNNNNNDSTSSAAAGASNSTGTAAAGGHDVRELFHNRRLDRRLPLADARDVLEHMRKDGRAEPTTSSTGTSLSLSSSSGETSDVWWIYWRTPDEWAAMIEGYVDETAQRGTVLTLYELVEGEGTRGREFHGLHPDLLQKALQTLVKRGKAQIFGHEDSQGVKFF</sequence>
<feature type="compositionally biased region" description="Low complexity" evidence="5">
    <location>
        <begin position="72"/>
        <end position="107"/>
    </location>
</feature>